<accession>A0A9P0APV5</accession>
<evidence type="ECO:0000256" key="1">
    <source>
        <dbReference type="ARBA" id="ARBA00023125"/>
    </source>
</evidence>
<dbReference type="Gene3D" id="1.10.443.10">
    <property type="entry name" value="Intergrase catalytic core"/>
    <property type="match status" value="1"/>
</dbReference>
<dbReference type="OrthoDB" id="6746679at2759"/>
<keyword evidence="4" id="KW-1185">Reference proteome</keyword>
<dbReference type="InterPro" id="IPR050090">
    <property type="entry name" value="Tyrosine_recombinase_XerCD"/>
</dbReference>
<reference evidence="3" key="1">
    <citation type="submission" date="2021-12" db="EMBL/GenBank/DDBJ databases">
        <authorList>
            <person name="King R."/>
        </authorList>
    </citation>
    <scope>NUCLEOTIDE SEQUENCE</scope>
</reference>
<dbReference type="GO" id="GO:0015074">
    <property type="term" value="P:DNA integration"/>
    <property type="evidence" value="ECO:0007669"/>
    <property type="project" value="InterPro"/>
</dbReference>
<dbReference type="SUPFAM" id="SSF56349">
    <property type="entry name" value="DNA breaking-rejoining enzymes"/>
    <property type="match status" value="1"/>
</dbReference>
<dbReference type="PANTHER" id="PTHR30349">
    <property type="entry name" value="PHAGE INTEGRASE-RELATED"/>
    <property type="match status" value="1"/>
</dbReference>
<evidence type="ECO:0000313" key="3">
    <source>
        <dbReference type="EMBL" id="CAH0545791.1"/>
    </source>
</evidence>
<sequence>MSEKSCDFQWNSPELEELANSANNSVIPAKSKQLYEDSYKRFVKYCEEQQADDFSESVLLAYFFKLSKQYKSSTLWSNFSMIKAELNIRHNVNINTYTKLTAFLKHNGKGYTAKKSKVLTKQQFDEFLKNAPDNVYLATKIILIFGVTGACRCDELLSMTVNDITDLEKLILVQIPRGKPRSFHIIGDSYIRLYRKYAALRPKDITTARFFIKYQNSKCHRVVMGRHKIAQTAKEVASFLQLPNPSEYTGHCLRKTSATISVEDCGDTPLSTQQPAGEKKLHEWSAAYNLDKSFNSDVNFTQPIEHIKVEPEFGDSEDIVPEDLEINEEDSSEQLDIDFAGQCIDYALPCQSESNKPAYNLDKPSAYDSDGQFTQPIGSKEFCDDVKKIDDLEMKEEDSGEQIYIEFAEQCLDYAIKYLKQCTKTHVVNQVMFLEKLKKDLPTYE</sequence>
<dbReference type="InterPro" id="IPR011010">
    <property type="entry name" value="DNA_brk_join_enz"/>
</dbReference>
<name>A0A9P0APV5_BRAAE</name>
<organism evidence="3 4">
    <name type="scientific">Brassicogethes aeneus</name>
    <name type="common">Rape pollen beetle</name>
    <name type="synonym">Meligethes aeneus</name>
    <dbReference type="NCBI Taxonomy" id="1431903"/>
    <lineage>
        <taxon>Eukaryota</taxon>
        <taxon>Metazoa</taxon>
        <taxon>Ecdysozoa</taxon>
        <taxon>Arthropoda</taxon>
        <taxon>Hexapoda</taxon>
        <taxon>Insecta</taxon>
        <taxon>Pterygota</taxon>
        <taxon>Neoptera</taxon>
        <taxon>Endopterygota</taxon>
        <taxon>Coleoptera</taxon>
        <taxon>Polyphaga</taxon>
        <taxon>Cucujiformia</taxon>
        <taxon>Nitidulidae</taxon>
        <taxon>Meligethinae</taxon>
        <taxon>Brassicogethes</taxon>
    </lineage>
</organism>
<dbReference type="GO" id="GO:0003677">
    <property type="term" value="F:DNA binding"/>
    <property type="evidence" value="ECO:0007669"/>
    <property type="project" value="UniProtKB-KW"/>
</dbReference>
<proteinExistence type="predicted"/>
<dbReference type="GO" id="GO:0006310">
    <property type="term" value="P:DNA recombination"/>
    <property type="evidence" value="ECO:0007669"/>
    <property type="project" value="UniProtKB-KW"/>
</dbReference>
<dbReference type="InterPro" id="IPR013762">
    <property type="entry name" value="Integrase-like_cat_sf"/>
</dbReference>
<evidence type="ECO:0000256" key="2">
    <source>
        <dbReference type="ARBA" id="ARBA00023172"/>
    </source>
</evidence>
<dbReference type="AlphaFoldDB" id="A0A9P0APV5"/>
<keyword evidence="1" id="KW-0238">DNA-binding</keyword>
<dbReference type="EMBL" id="OV121132">
    <property type="protein sequence ID" value="CAH0545791.1"/>
    <property type="molecule type" value="Genomic_DNA"/>
</dbReference>
<keyword evidence="2" id="KW-0233">DNA recombination</keyword>
<dbReference type="Proteomes" id="UP001154078">
    <property type="component" value="Chromosome 1"/>
</dbReference>
<evidence type="ECO:0000313" key="4">
    <source>
        <dbReference type="Proteomes" id="UP001154078"/>
    </source>
</evidence>
<dbReference type="PANTHER" id="PTHR30349:SF41">
    <property type="entry name" value="INTEGRASE_RECOMBINASE PROTEIN MJ0367-RELATED"/>
    <property type="match status" value="1"/>
</dbReference>
<gene>
    <name evidence="3" type="ORF">MELIAE_LOCUS105</name>
</gene>
<evidence type="ECO:0008006" key="5">
    <source>
        <dbReference type="Google" id="ProtNLM"/>
    </source>
</evidence>
<protein>
    <recommendedName>
        <fullName evidence="5">Tyr recombinase domain-containing protein</fullName>
    </recommendedName>
</protein>